<gene>
    <name evidence="2" type="ORF">ACEZDB_12410</name>
</gene>
<accession>A0ABV6WZH0</accession>
<keyword evidence="1" id="KW-0472">Membrane</keyword>
<dbReference type="Proteomes" id="UP001592530">
    <property type="component" value="Unassembled WGS sequence"/>
</dbReference>
<protein>
    <submittedName>
        <fullName evidence="2">Uncharacterized protein</fullName>
    </submittedName>
</protein>
<reference evidence="2 3" key="1">
    <citation type="submission" date="2024-09" db="EMBL/GenBank/DDBJ databases">
        <authorList>
            <person name="Lee S.D."/>
        </authorList>
    </citation>
    <scope>NUCLEOTIDE SEQUENCE [LARGE SCALE GENOMIC DNA]</scope>
    <source>
        <strain evidence="2 3">N1-3</strain>
    </source>
</reference>
<organism evidence="2 3">
    <name type="scientific">Streptacidiphilus alkalitolerans</name>
    <dbReference type="NCBI Taxonomy" id="3342712"/>
    <lineage>
        <taxon>Bacteria</taxon>
        <taxon>Bacillati</taxon>
        <taxon>Actinomycetota</taxon>
        <taxon>Actinomycetes</taxon>
        <taxon>Kitasatosporales</taxon>
        <taxon>Streptomycetaceae</taxon>
        <taxon>Streptacidiphilus</taxon>
    </lineage>
</organism>
<feature type="transmembrane region" description="Helical" evidence="1">
    <location>
        <begin position="18"/>
        <end position="39"/>
    </location>
</feature>
<proteinExistence type="predicted"/>
<sequence>MTPIPVITDPTAADWLSAWSTLFAAVGTVGAFALGLGLWCRERRSQARHVHGYAEPQGRSYPPPEEWSFQVPPSPFVIENKSDGPIYSVHLPRAGGAVIQLSPVILAGGRRERSIEEPGEIEKLGLADGSIPVITISFSFTDQTGIRWTRRHDGRLEETSDAP</sequence>
<name>A0ABV6WZH0_9ACTN</name>
<dbReference type="EMBL" id="JBHEZY010000004">
    <property type="protein sequence ID" value="MFC1431445.1"/>
    <property type="molecule type" value="Genomic_DNA"/>
</dbReference>
<evidence type="ECO:0000313" key="3">
    <source>
        <dbReference type="Proteomes" id="UP001592530"/>
    </source>
</evidence>
<comment type="caution">
    <text evidence="2">The sequence shown here is derived from an EMBL/GenBank/DDBJ whole genome shotgun (WGS) entry which is preliminary data.</text>
</comment>
<keyword evidence="1" id="KW-1133">Transmembrane helix</keyword>
<evidence type="ECO:0000313" key="2">
    <source>
        <dbReference type="EMBL" id="MFC1431445.1"/>
    </source>
</evidence>
<dbReference type="RefSeq" id="WP_380552029.1">
    <property type="nucleotide sequence ID" value="NZ_JBHEZY010000004.1"/>
</dbReference>
<keyword evidence="1" id="KW-0812">Transmembrane</keyword>
<evidence type="ECO:0000256" key="1">
    <source>
        <dbReference type="SAM" id="Phobius"/>
    </source>
</evidence>